<evidence type="ECO:0000313" key="2">
    <source>
        <dbReference type="Proteomes" id="UP001058003"/>
    </source>
</evidence>
<proteinExistence type="predicted"/>
<dbReference type="AlphaFoldDB" id="A0A9Q9I7T6"/>
<dbReference type="InterPro" id="IPR014845">
    <property type="entry name" value="GYD/TTHA1554"/>
</dbReference>
<keyword evidence="2" id="KW-1185">Reference proteome</keyword>
<name>A0A9Q9I7T6_9ACTN</name>
<dbReference type="RefSeq" id="WP_033364737.1">
    <property type="nucleotide sequence ID" value="NZ_CP073767.1"/>
</dbReference>
<reference evidence="1" key="1">
    <citation type="submission" date="2021-04" db="EMBL/GenBank/DDBJ databases">
        <title>Dactylosporangium aurantiacum NRRL B-8018 full assembly.</title>
        <authorList>
            <person name="Hartkoorn R.C."/>
            <person name="Beaudoing E."/>
            <person name="Hot D."/>
        </authorList>
    </citation>
    <scope>NUCLEOTIDE SEQUENCE</scope>
    <source>
        <strain evidence="1">NRRL B-8018</strain>
    </source>
</reference>
<gene>
    <name evidence="1" type="ORF">Daura_31490</name>
</gene>
<organism evidence="1 2">
    <name type="scientific">Dactylosporangium aurantiacum</name>
    <dbReference type="NCBI Taxonomy" id="35754"/>
    <lineage>
        <taxon>Bacteria</taxon>
        <taxon>Bacillati</taxon>
        <taxon>Actinomycetota</taxon>
        <taxon>Actinomycetes</taxon>
        <taxon>Micromonosporales</taxon>
        <taxon>Micromonosporaceae</taxon>
        <taxon>Dactylosporangium</taxon>
    </lineage>
</organism>
<dbReference type="OrthoDB" id="9796147at2"/>
<dbReference type="Pfam" id="PF08734">
    <property type="entry name" value="GYD"/>
    <property type="match status" value="1"/>
</dbReference>
<evidence type="ECO:0000313" key="1">
    <source>
        <dbReference type="EMBL" id="UWZ51269.1"/>
    </source>
</evidence>
<accession>A0A9Q9I7T6</accession>
<sequence length="107" mass="11222">MPKYLFRSTYTTDGVRGLLDEGGTGRAKESERFLASLGGRLESFHFGFGGTDTYIVADLPDNAAAAAVCLTAAASGSVGSETVVLLTPEEIDEAVHQKVGFRPPGAR</sequence>
<dbReference type="KEGG" id="daur:Daura_31490"/>
<dbReference type="EMBL" id="CP073767">
    <property type="protein sequence ID" value="UWZ51269.1"/>
    <property type="molecule type" value="Genomic_DNA"/>
</dbReference>
<dbReference type="Proteomes" id="UP001058003">
    <property type="component" value="Chromosome"/>
</dbReference>
<protein>
    <submittedName>
        <fullName evidence="1">GYD domain-containing protein</fullName>
    </submittedName>
</protein>